<proteinExistence type="predicted"/>
<evidence type="ECO:0000313" key="1">
    <source>
        <dbReference type="EMBL" id="QBQ73789.1"/>
    </source>
</evidence>
<name>A0A482MJH6_9CAUD</name>
<sequence length="115" mass="13537">MPKKVFLTYNGLTLTKSRWIEHLGISRAAFYRRFNKYYPDQPEKVFSEVYLTPGANMPNETIKEAKVRSRESSKRQYEYTKLLGQKQVIRKLAENNNKLLEQQLAVVNDTTHKVL</sequence>
<evidence type="ECO:0000313" key="2">
    <source>
        <dbReference type="Proteomes" id="UP000305808"/>
    </source>
</evidence>
<accession>A0A482MJH6</accession>
<gene>
    <name evidence="1" type="ORF">kac68v161_gp139</name>
</gene>
<protein>
    <submittedName>
        <fullName evidence="1">Uncharacterized protein</fullName>
    </submittedName>
</protein>
<reference evidence="1 2" key="1">
    <citation type="submission" date="2019-03" db="EMBL/GenBank/DDBJ databases">
        <title>Diversity and diversification of Nodularia spumigena cyanophages in the Baltic Sea.</title>
        <authorList>
            <person name="Sulcius S."/>
            <person name="Holmfeldt K."/>
            <person name="Simoliunas E."/>
        </authorList>
    </citation>
    <scope>NUCLEOTIDE SEQUENCE [LARGE SCALE GENOMIC DNA]</scope>
</reference>
<organism evidence="1 2">
    <name type="scientific">Nodularia phage vB_NspS-kac68v161</name>
    <dbReference type="NCBI Taxonomy" id="2557582"/>
    <lineage>
        <taxon>Viruses</taxon>
        <taxon>Duplodnaviria</taxon>
        <taxon>Heunggongvirae</taxon>
        <taxon>Uroviricota</taxon>
        <taxon>Caudoviricetes</taxon>
        <taxon>Ravarandavirus</taxon>
        <taxon>Ravarandavirus kac68v161</taxon>
    </lineage>
</organism>
<dbReference type="EMBL" id="MK605245">
    <property type="protein sequence ID" value="QBQ73789.1"/>
    <property type="molecule type" value="Genomic_DNA"/>
</dbReference>
<keyword evidence="2" id="KW-1185">Reference proteome</keyword>
<dbReference type="Proteomes" id="UP000305808">
    <property type="component" value="Segment"/>
</dbReference>